<accession>A0ACC0LDF5</accession>
<name>A0ACC0LDF5_RHOML</name>
<dbReference type="EMBL" id="CM046399">
    <property type="protein sequence ID" value="KAI8526605.1"/>
    <property type="molecule type" value="Genomic_DNA"/>
</dbReference>
<gene>
    <name evidence="1" type="ORF">RHMOL_Rhmol12G0009100</name>
</gene>
<protein>
    <submittedName>
        <fullName evidence="1">Uncharacterized protein</fullName>
    </submittedName>
</protein>
<evidence type="ECO:0000313" key="1">
    <source>
        <dbReference type="EMBL" id="KAI8526605.1"/>
    </source>
</evidence>
<reference evidence="1" key="1">
    <citation type="submission" date="2022-02" db="EMBL/GenBank/DDBJ databases">
        <title>Plant Genome Project.</title>
        <authorList>
            <person name="Zhang R.-G."/>
        </authorList>
    </citation>
    <scope>NUCLEOTIDE SEQUENCE</scope>
    <source>
        <strain evidence="1">AT1</strain>
    </source>
</reference>
<dbReference type="Proteomes" id="UP001062846">
    <property type="component" value="Chromosome 12"/>
</dbReference>
<proteinExistence type="predicted"/>
<keyword evidence="2" id="KW-1185">Reference proteome</keyword>
<sequence>MSDENRDLPSHYNPFYHDQTGTTTGSTFPYFLHNYHSTYNNQQVGFDFPSNYINLTHDNSSHATIDHYNLSCSSSEVICPIDGGSKKSGTGGGSSGRGGGVAESSDQNPLTPAHSSLSNSSSSEGAAEVKDSGKSKKDDRCEEGDGDDGDKNNKANKPKKKGEKRQRQPRYAFMTKSEIDNLEDGYRWRKYGQKAVKNSPFPRSYYRCTSQKCTVKKRVERSYEDPSTVITTYEGQHNHHSPATLRGNAAGMFFPPSSSFLQGSSVGPSFPQNLLSQMLPVNLNTNHQGDDHNHPSSMYYHQQQQQQLLQFPDYGLLQDVFPSFARKQEP</sequence>
<evidence type="ECO:0000313" key="2">
    <source>
        <dbReference type="Proteomes" id="UP001062846"/>
    </source>
</evidence>
<comment type="caution">
    <text evidence="1">The sequence shown here is derived from an EMBL/GenBank/DDBJ whole genome shotgun (WGS) entry which is preliminary data.</text>
</comment>
<organism evidence="1 2">
    <name type="scientific">Rhododendron molle</name>
    <name type="common">Chinese azalea</name>
    <name type="synonym">Azalea mollis</name>
    <dbReference type="NCBI Taxonomy" id="49168"/>
    <lineage>
        <taxon>Eukaryota</taxon>
        <taxon>Viridiplantae</taxon>
        <taxon>Streptophyta</taxon>
        <taxon>Embryophyta</taxon>
        <taxon>Tracheophyta</taxon>
        <taxon>Spermatophyta</taxon>
        <taxon>Magnoliopsida</taxon>
        <taxon>eudicotyledons</taxon>
        <taxon>Gunneridae</taxon>
        <taxon>Pentapetalae</taxon>
        <taxon>asterids</taxon>
        <taxon>Ericales</taxon>
        <taxon>Ericaceae</taxon>
        <taxon>Ericoideae</taxon>
        <taxon>Rhodoreae</taxon>
        <taxon>Rhododendron</taxon>
    </lineage>
</organism>